<evidence type="ECO:0000313" key="2">
    <source>
        <dbReference type="Proteomes" id="UP000502611"/>
    </source>
</evidence>
<accession>A0A6M4GCB6</accession>
<organism evidence="1 2">
    <name type="scientific">Sphingobium yanoikuyae</name>
    <name type="common">Sphingomonas yanoikuyae</name>
    <dbReference type="NCBI Taxonomy" id="13690"/>
    <lineage>
        <taxon>Bacteria</taxon>
        <taxon>Pseudomonadati</taxon>
        <taxon>Pseudomonadota</taxon>
        <taxon>Alphaproteobacteria</taxon>
        <taxon>Sphingomonadales</taxon>
        <taxon>Sphingomonadaceae</taxon>
        <taxon>Sphingobium</taxon>
    </lineage>
</organism>
<dbReference type="Proteomes" id="UP000502611">
    <property type="component" value="Chromosome"/>
</dbReference>
<evidence type="ECO:0000313" key="1">
    <source>
        <dbReference type="EMBL" id="QJR03297.1"/>
    </source>
</evidence>
<proteinExistence type="predicted"/>
<reference evidence="1 2" key="1">
    <citation type="submission" date="2020-04" db="EMBL/GenBank/DDBJ databases">
        <title>The Whole Genome Analysis of High salt-tolerant Sphingobium yanoikuyae YC-XJ2 with Aryl organophosphorus flame retardants (aryl-OPFRs)-degrading capacity and characteristics of Related phosphotriesterase.</title>
        <authorList>
            <person name="Li X."/>
        </authorList>
    </citation>
    <scope>NUCLEOTIDE SEQUENCE [LARGE SCALE GENOMIC DNA]</scope>
    <source>
        <strain evidence="1 2">YC-XJ2</strain>
    </source>
</reference>
<protein>
    <submittedName>
        <fullName evidence="1">Uncharacterized protein</fullName>
    </submittedName>
</protein>
<dbReference type="AlphaFoldDB" id="A0A6M4GCB6"/>
<name>A0A6M4GCB6_SPHYA</name>
<dbReference type="RefSeq" id="WP_169861507.1">
    <property type="nucleotide sequence ID" value="NZ_CP053021.1"/>
</dbReference>
<dbReference type="EMBL" id="CP053021">
    <property type="protein sequence ID" value="QJR03297.1"/>
    <property type="molecule type" value="Genomic_DNA"/>
</dbReference>
<sequence>MTHDDRDNETWLLDATDEIVSAKAEIGFAAMTSIQRVTYCLWVADYGMRNAGDLTTAIDLFASFMRDGHVAAKEAGLPHSAHMFSLSIADLEARYLGLFDGVVNEIRAV</sequence>
<gene>
    <name evidence="1" type="ORF">HH800_14635</name>
</gene>